<protein>
    <submittedName>
        <fullName evidence="2">Insulin growth factor-like family member 1 isoform X1</fullName>
    </submittedName>
</protein>
<keyword evidence="1" id="KW-1185">Reference proteome</keyword>
<name>A0AC58L9J3_CASCN</name>
<dbReference type="RefSeq" id="XP_073913818.1">
    <property type="nucleotide sequence ID" value="XM_074057717.1"/>
</dbReference>
<accession>A0AC58L9J3</accession>
<gene>
    <name evidence="2" type="primary">Igfl1</name>
</gene>
<evidence type="ECO:0000313" key="1">
    <source>
        <dbReference type="Proteomes" id="UP001732720"/>
    </source>
</evidence>
<proteinExistence type="predicted"/>
<evidence type="ECO:0000313" key="2">
    <source>
        <dbReference type="RefSeq" id="XP_073913818.1"/>
    </source>
</evidence>
<dbReference type="Proteomes" id="UP001732720">
    <property type="component" value="Chromosome 16"/>
</dbReference>
<sequence>MAAQRCILAVLVALCLLMILCSQGVPVSPVGTSLMLCQLHTRCKGQFYDPQKQCCHDGALVPLGETRRCGSCSYRVCFEQCCPRWPLGLQQPLMVRLRGEDCSSPQSLGDRVCHSVI</sequence>
<reference evidence="2" key="1">
    <citation type="submission" date="2025-08" db="UniProtKB">
        <authorList>
            <consortium name="RefSeq"/>
        </authorList>
    </citation>
    <scope>IDENTIFICATION</scope>
</reference>
<organism evidence="1 2">
    <name type="scientific">Castor canadensis</name>
    <name type="common">American beaver</name>
    <dbReference type="NCBI Taxonomy" id="51338"/>
    <lineage>
        <taxon>Eukaryota</taxon>
        <taxon>Metazoa</taxon>
        <taxon>Chordata</taxon>
        <taxon>Craniata</taxon>
        <taxon>Vertebrata</taxon>
        <taxon>Euteleostomi</taxon>
        <taxon>Mammalia</taxon>
        <taxon>Eutheria</taxon>
        <taxon>Euarchontoglires</taxon>
        <taxon>Glires</taxon>
        <taxon>Rodentia</taxon>
        <taxon>Castorimorpha</taxon>
        <taxon>Castoridae</taxon>
        <taxon>Castor</taxon>
    </lineage>
</organism>